<dbReference type="EMBL" id="UINC01001222">
    <property type="protein sequence ID" value="SUZ74786.1"/>
    <property type="molecule type" value="Genomic_DNA"/>
</dbReference>
<evidence type="ECO:0000313" key="2">
    <source>
        <dbReference type="EMBL" id="SUZ74786.1"/>
    </source>
</evidence>
<proteinExistence type="predicted"/>
<evidence type="ECO:0000256" key="1">
    <source>
        <dbReference type="SAM" id="MobiDB-lite"/>
    </source>
</evidence>
<dbReference type="AlphaFoldDB" id="A0A381Q605"/>
<organism evidence="2">
    <name type="scientific">marine metagenome</name>
    <dbReference type="NCBI Taxonomy" id="408172"/>
    <lineage>
        <taxon>unclassified sequences</taxon>
        <taxon>metagenomes</taxon>
        <taxon>ecological metagenomes</taxon>
    </lineage>
</organism>
<reference evidence="2" key="1">
    <citation type="submission" date="2018-05" db="EMBL/GenBank/DDBJ databases">
        <authorList>
            <person name="Lanie J.A."/>
            <person name="Ng W.-L."/>
            <person name="Kazmierczak K.M."/>
            <person name="Andrzejewski T.M."/>
            <person name="Davidsen T.M."/>
            <person name="Wayne K.J."/>
            <person name="Tettelin H."/>
            <person name="Glass J.I."/>
            <person name="Rusch D."/>
            <person name="Podicherti R."/>
            <person name="Tsui H.-C.T."/>
            <person name="Winkler M.E."/>
        </authorList>
    </citation>
    <scope>NUCLEOTIDE SEQUENCE</scope>
</reference>
<feature type="non-terminal residue" evidence="2">
    <location>
        <position position="1"/>
    </location>
</feature>
<gene>
    <name evidence="2" type="ORF">METZ01_LOCUS27640</name>
</gene>
<feature type="region of interest" description="Disordered" evidence="1">
    <location>
        <begin position="1"/>
        <end position="35"/>
    </location>
</feature>
<protein>
    <submittedName>
        <fullName evidence="2">Uncharacterized protein</fullName>
    </submittedName>
</protein>
<sequence>VFHQQVDDEVGVDQGRRVDPQVVEGGVPSDKVGRPDAQEAEYRLEGLPVQRVFQVLDGVELDATLLEQVEGAP</sequence>
<name>A0A381Q605_9ZZZZ</name>
<accession>A0A381Q605</accession>